<dbReference type="SUPFAM" id="SSF49879">
    <property type="entry name" value="SMAD/FHA domain"/>
    <property type="match status" value="1"/>
</dbReference>
<gene>
    <name evidence="4" type="ORF">J3U88_05035</name>
</gene>
<evidence type="ECO:0000313" key="4">
    <source>
        <dbReference type="EMBL" id="MBO1317816.1"/>
    </source>
</evidence>
<evidence type="ECO:0000259" key="3">
    <source>
        <dbReference type="PROSITE" id="PS50042"/>
    </source>
</evidence>
<keyword evidence="5" id="KW-1185">Reference proteome</keyword>
<dbReference type="InterPro" id="IPR050503">
    <property type="entry name" value="cAMP-dep_PK_reg_su-like"/>
</dbReference>
<dbReference type="EMBL" id="JAFREP010000004">
    <property type="protein sequence ID" value="MBO1317816.1"/>
    <property type="molecule type" value="Genomic_DNA"/>
</dbReference>
<dbReference type="PANTHER" id="PTHR11635:SF152">
    <property type="entry name" value="CAMP-DEPENDENT PROTEIN KINASE TYPE I REGULATORY SUBUNIT-RELATED"/>
    <property type="match status" value="1"/>
</dbReference>
<name>A0A8J7QBE4_9BACT</name>
<dbReference type="CDD" id="cd00038">
    <property type="entry name" value="CAP_ED"/>
    <property type="match status" value="1"/>
</dbReference>
<dbReference type="GO" id="GO:0005829">
    <property type="term" value="C:cytosol"/>
    <property type="evidence" value="ECO:0007669"/>
    <property type="project" value="TreeGrafter"/>
</dbReference>
<feature type="coiled-coil region" evidence="1">
    <location>
        <begin position="92"/>
        <end position="133"/>
    </location>
</feature>
<dbReference type="GO" id="GO:0030552">
    <property type="term" value="F:cAMP binding"/>
    <property type="evidence" value="ECO:0007669"/>
    <property type="project" value="TreeGrafter"/>
</dbReference>
<proteinExistence type="predicted"/>
<dbReference type="SUPFAM" id="SSF51206">
    <property type="entry name" value="cAMP-binding domain-like"/>
    <property type="match status" value="1"/>
</dbReference>
<accession>A0A8J7QBE4</accession>
<evidence type="ECO:0000259" key="2">
    <source>
        <dbReference type="PROSITE" id="PS50006"/>
    </source>
</evidence>
<dbReference type="Gene3D" id="2.60.200.20">
    <property type="match status" value="1"/>
</dbReference>
<dbReference type="SMART" id="SM00100">
    <property type="entry name" value="cNMP"/>
    <property type="match status" value="1"/>
</dbReference>
<evidence type="ECO:0000313" key="5">
    <source>
        <dbReference type="Proteomes" id="UP000664417"/>
    </source>
</evidence>
<dbReference type="RefSeq" id="WP_207857272.1">
    <property type="nucleotide sequence ID" value="NZ_JAFREP010000004.1"/>
</dbReference>
<dbReference type="Pfam" id="PF00027">
    <property type="entry name" value="cNMP_binding"/>
    <property type="match status" value="1"/>
</dbReference>
<dbReference type="AlphaFoldDB" id="A0A8J7QBE4"/>
<dbReference type="InterPro" id="IPR000253">
    <property type="entry name" value="FHA_dom"/>
</dbReference>
<keyword evidence="1" id="KW-0175">Coiled coil</keyword>
<feature type="domain" description="Cyclic nucleotide-binding" evidence="3">
    <location>
        <begin position="14"/>
        <end position="112"/>
    </location>
</feature>
<dbReference type="GO" id="GO:0004862">
    <property type="term" value="F:cAMP-dependent protein kinase inhibitor activity"/>
    <property type="evidence" value="ECO:0007669"/>
    <property type="project" value="TreeGrafter"/>
</dbReference>
<dbReference type="Proteomes" id="UP000664417">
    <property type="component" value="Unassembled WGS sequence"/>
</dbReference>
<evidence type="ECO:0000256" key="1">
    <source>
        <dbReference type="SAM" id="Coils"/>
    </source>
</evidence>
<feature type="domain" description="FHA" evidence="2">
    <location>
        <begin position="169"/>
        <end position="228"/>
    </location>
</feature>
<dbReference type="Pfam" id="PF00498">
    <property type="entry name" value="FHA"/>
    <property type="match status" value="1"/>
</dbReference>
<dbReference type="CDD" id="cd00060">
    <property type="entry name" value="FHA"/>
    <property type="match status" value="1"/>
</dbReference>
<dbReference type="PANTHER" id="PTHR11635">
    <property type="entry name" value="CAMP-DEPENDENT PROTEIN KINASE REGULATORY CHAIN"/>
    <property type="match status" value="1"/>
</dbReference>
<dbReference type="InterPro" id="IPR000595">
    <property type="entry name" value="cNMP-bd_dom"/>
</dbReference>
<reference evidence="4" key="1">
    <citation type="submission" date="2021-03" db="EMBL/GenBank/DDBJ databases">
        <authorList>
            <person name="Wang G."/>
        </authorList>
    </citation>
    <scope>NUCLEOTIDE SEQUENCE</scope>
    <source>
        <strain evidence="4">KCTC 12899</strain>
    </source>
</reference>
<dbReference type="GO" id="GO:0034236">
    <property type="term" value="F:protein kinase A catalytic subunit binding"/>
    <property type="evidence" value="ECO:0007669"/>
    <property type="project" value="TreeGrafter"/>
</dbReference>
<dbReference type="GO" id="GO:0005952">
    <property type="term" value="C:cAMP-dependent protein kinase complex"/>
    <property type="evidence" value="ECO:0007669"/>
    <property type="project" value="InterPro"/>
</dbReference>
<dbReference type="PROSITE" id="PS50042">
    <property type="entry name" value="CNMP_BINDING_3"/>
    <property type="match status" value="1"/>
</dbReference>
<dbReference type="PROSITE" id="PS50006">
    <property type="entry name" value="FHA_DOMAIN"/>
    <property type="match status" value="1"/>
</dbReference>
<dbReference type="InterPro" id="IPR014710">
    <property type="entry name" value="RmlC-like_jellyroll"/>
</dbReference>
<organism evidence="4 5">
    <name type="scientific">Acanthopleuribacter pedis</name>
    <dbReference type="NCBI Taxonomy" id="442870"/>
    <lineage>
        <taxon>Bacteria</taxon>
        <taxon>Pseudomonadati</taxon>
        <taxon>Acidobacteriota</taxon>
        <taxon>Holophagae</taxon>
        <taxon>Acanthopleuribacterales</taxon>
        <taxon>Acanthopleuribacteraceae</taxon>
        <taxon>Acanthopleuribacter</taxon>
    </lineage>
</organism>
<comment type="caution">
    <text evidence="4">The sequence shown here is derived from an EMBL/GenBank/DDBJ whole genome shotgun (WGS) entry which is preliminary data.</text>
</comment>
<dbReference type="InterPro" id="IPR018490">
    <property type="entry name" value="cNMP-bd_dom_sf"/>
</dbReference>
<sequence>MSGGNFFAQYTVEYEAGETIYKEREDGNCMFVIKSGTVELVKGDATHSEILGEMSKGDFFGELSILEHSPRMETARATEPTSVVIIHRGTFVKMLKANMEIAIRMLQKLSTKLRQSEEKVDDLFKRVSRMENEALMTQPNIKVPKEKRIAGKLVSLSSNRVFILNSDRNLVGRYDPVTGIKPEVDLTYEDDNRSVSRRHAVIFRRNNQFFVQEEIGVLNGTYVNGTKATNGGEHPVNDQDMVNFGMLAFKFYLVDEDSLPAQGS</sequence>
<protein>
    <submittedName>
        <fullName evidence="4">Cyclic nucleotide-binding domain-containing protein</fullName>
    </submittedName>
</protein>
<dbReference type="SMART" id="SM00240">
    <property type="entry name" value="FHA"/>
    <property type="match status" value="1"/>
</dbReference>
<dbReference type="Gene3D" id="2.60.120.10">
    <property type="entry name" value="Jelly Rolls"/>
    <property type="match status" value="1"/>
</dbReference>
<dbReference type="InterPro" id="IPR008984">
    <property type="entry name" value="SMAD_FHA_dom_sf"/>
</dbReference>